<feature type="binding site" evidence="1">
    <location>
        <position position="99"/>
    </location>
    <ligand>
        <name>Zn(2+)</name>
        <dbReference type="ChEBI" id="CHEBI:29105"/>
    </ligand>
</feature>
<dbReference type="GO" id="GO:1900376">
    <property type="term" value="P:regulation of secondary metabolite biosynthetic process"/>
    <property type="evidence" value="ECO:0007669"/>
    <property type="project" value="TreeGrafter"/>
</dbReference>
<accession>A0A9J6ZQR8</accession>
<dbReference type="GO" id="GO:0003700">
    <property type="term" value="F:DNA-binding transcription factor activity"/>
    <property type="evidence" value="ECO:0007669"/>
    <property type="project" value="InterPro"/>
</dbReference>
<comment type="cofactor">
    <cofactor evidence="1">
        <name>Zn(2+)</name>
        <dbReference type="ChEBI" id="CHEBI:29105"/>
    </cofactor>
    <text evidence="1">Binds 1 zinc ion per subunit.</text>
</comment>
<dbReference type="GO" id="GO:0045892">
    <property type="term" value="P:negative regulation of DNA-templated transcription"/>
    <property type="evidence" value="ECO:0007669"/>
    <property type="project" value="TreeGrafter"/>
</dbReference>
<dbReference type="PANTHER" id="PTHR33202:SF7">
    <property type="entry name" value="FERRIC UPTAKE REGULATION PROTEIN"/>
    <property type="match status" value="1"/>
</dbReference>
<sequence>MVAKISEIDSLIRSKGLNATDIRRKVVELLYAPGTALTQKEIEEELEKAFGTVDRVTLYRTIKALTEKDIIHQISIDSHTIKHKLVREHVANEHPHFHCSMCDKLICMPQLNIDENMLPGGFRIESSSVLIEGVCSICNRTQH</sequence>
<dbReference type="InterPro" id="IPR036388">
    <property type="entry name" value="WH-like_DNA-bd_sf"/>
</dbReference>
<dbReference type="AlphaFoldDB" id="A0A9J6ZQR8"/>
<evidence type="ECO:0000256" key="1">
    <source>
        <dbReference type="PIRSR" id="PIRSR602481-1"/>
    </source>
</evidence>
<keyword evidence="1" id="KW-0862">Zinc</keyword>
<evidence type="ECO:0000313" key="3">
    <source>
        <dbReference type="Proteomes" id="UP001056426"/>
    </source>
</evidence>
<dbReference type="KEGG" id="alkq:M9189_01390"/>
<dbReference type="RefSeq" id="WP_250724125.1">
    <property type="nucleotide sequence ID" value="NZ_CP098400.1"/>
</dbReference>
<dbReference type="EMBL" id="CP098400">
    <property type="protein sequence ID" value="URW80013.1"/>
    <property type="molecule type" value="Genomic_DNA"/>
</dbReference>
<name>A0A9J6ZQR8_9BACT</name>
<gene>
    <name evidence="2" type="ORF">M9189_01390</name>
</gene>
<organism evidence="2 3">
    <name type="scientific">Xiashengella succiniciproducens</name>
    <dbReference type="NCBI Taxonomy" id="2949635"/>
    <lineage>
        <taxon>Bacteria</taxon>
        <taxon>Pseudomonadati</taxon>
        <taxon>Bacteroidota</taxon>
        <taxon>Bacteroidia</taxon>
        <taxon>Marinilabiliales</taxon>
        <taxon>Marinilabiliaceae</taxon>
        <taxon>Xiashengella</taxon>
    </lineage>
</organism>
<feature type="binding site" evidence="1">
    <location>
        <position position="138"/>
    </location>
    <ligand>
        <name>Zn(2+)</name>
        <dbReference type="ChEBI" id="CHEBI:29105"/>
    </ligand>
</feature>
<dbReference type="GO" id="GO:0000976">
    <property type="term" value="F:transcription cis-regulatory region binding"/>
    <property type="evidence" value="ECO:0007669"/>
    <property type="project" value="TreeGrafter"/>
</dbReference>
<feature type="binding site" evidence="1">
    <location>
        <position position="135"/>
    </location>
    <ligand>
        <name>Zn(2+)</name>
        <dbReference type="ChEBI" id="CHEBI:29105"/>
    </ligand>
</feature>
<dbReference type="InterPro" id="IPR036390">
    <property type="entry name" value="WH_DNA-bd_sf"/>
</dbReference>
<evidence type="ECO:0000313" key="2">
    <source>
        <dbReference type="EMBL" id="URW80013.1"/>
    </source>
</evidence>
<proteinExistence type="predicted"/>
<keyword evidence="1" id="KW-0479">Metal-binding</keyword>
<dbReference type="Pfam" id="PF01475">
    <property type="entry name" value="FUR"/>
    <property type="match status" value="1"/>
</dbReference>
<dbReference type="PANTHER" id="PTHR33202">
    <property type="entry name" value="ZINC UPTAKE REGULATION PROTEIN"/>
    <property type="match status" value="1"/>
</dbReference>
<protein>
    <submittedName>
        <fullName evidence="2">Transcriptional repressor</fullName>
    </submittedName>
</protein>
<dbReference type="InterPro" id="IPR002481">
    <property type="entry name" value="FUR"/>
</dbReference>
<keyword evidence="3" id="KW-1185">Reference proteome</keyword>
<dbReference type="SUPFAM" id="SSF46785">
    <property type="entry name" value="Winged helix' DNA-binding domain"/>
    <property type="match status" value="1"/>
</dbReference>
<reference evidence="2" key="1">
    <citation type="submission" date="2022-05" db="EMBL/GenBank/DDBJ databases">
        <authorList>
            <person name="Sun X."/>
        </authorList>
    </citation>
    <scope>NUCLEOTIDE SEQUENCE</scope>
    <source>
        <strain evidence="2">Ai-910</strain>
    </source>
</reference>
<reference evidence="2" key="2">
    <citation type="submission" date="2022-06" db="EMBL/GenBank/DDBJ databases">
        <title>Xiashengella guii gen. nov. sp. nov., a bacterium isolated form anaerobic digestion tank.</title>
        <authorList>
            <person name="Huang H."/>
        </authorList>
    </citation>
    <scope>NUCLEOTIDE SEQUENCE</scope>
    <source>
        <strain evidence="2">Ai-910</strain>
    </source>
</reference>
<dbReference type="GO" id="GO:0008270">
    <property type="term" value="F:zinc ion binding"/>
    <property type="evidence" value="ECO:0007669"/>
    <property type="project" value="TreeGrafter"/>
</dbReference>
<dbReference type="Gene3D" id="1.10.10.10">
    <property type="entry name" value="Winged helix-like DNA-binding domain superfamily/Winged helix DNA-binding domain"/>
    <property type="match status" value="1"/>
</dbReference>
<dbReference type="Proteomes" id="UP001056426">
    <property type="component" value="Chromosome"/>
</dbReference>
<feature type="binding site" evidence="1">
    <location>
        <position position="102"/>
    </location>
    <ligand>
        <name>Zn(2+)</name>
        <dbReference type="ChEBI" id="CHEBI:29105"/>
    </ligand>
</feature>